<accession>A0A0D0E6G8</accession>
<dbReference type="EMBL" id="KN824830">
    <property type="protein sequence ID" value="KIL00592.1"/>
    <property type="molecule type" value="Genomic_DNA"/>
</dbReference>
<evidence type="ECO:0000256" key="1">
    <source>
        <dbReference type="SAM" id="MobiDB-lite"/>
    </source>
</evidence>
<dbReference type="InParanoid" id="A0A0D0E6G8"/>
<protein>
    <submittedName>
        <fullName evidence="2">Uncharacterized protein</fullName>
    </submittedName>
</protein>
<feature type="compositionally biased region" description="Pro residues" evidence="1">
    <location>
        <begin position="98"/>
        <end position="114"/>
    </location>
</feature>
<proteinExistence type="predicted"/>
<gene>
    <name evidence="2" type="ORF">PAXRUDRAFT_711683</name>
</gene>
<keyword evidence="3" id="KW-1185">Reference proteome</keyword>
<feature type="compositionally biased region" description="Polar residues" evidence="1">
    <location>
        <begin position="80"/>
        <end position="94"/>
    </location>
</feature>
<dbReference type="OrthoDB" id="413008at2759"/>
<name>A0A0D0E6G8_9AGAM</name>
<feature type="region of interest" description="Disordered" evidence="1">
    <location>
        <begin position="79"/>
        <end position="120"/>
    </location>
</feature>
<dbReference type="AlphaFoldDB" id="A0A0D0E6G8"/>
<feature type="region of interest" description="Disordered" evidence="1">
    <location>
        <begin position="342"/>
        <end position="399"/>
    </location>
</feature>
<dbReference type="Proteomes" id="UP000054538">
    <property type="component" value="Unassembled WGS sequence"/>
</dbReference>
<evidence type="ECO:0000313" key="3">
    <source>
        <dbReference type="Proteomes" id="UP000054538"/>
    </source>
</evidence>
<reference evidence="2 3" key="1">
    <citation type="submission" date="2014-04" db="EMBL/GenBank/DDBJ databases">
        <authorList>
            <consortium name="DOE Joint Genome Institute"/>
            <person name="Kuo A."/>
            <person name="Kohler A."/>
            <person name="Jargeat P."/>
            <person name="Nagy L.G."/>
            <person name="Floudas D."/>
            <person name="Copeland A."/>
            <person name="Barry K.W."/>
            <person name="Cichocki N."/>
            <person name="Veneault-Fourrey C."/>
            <person name="LaButti K."/>
            <person name="Lindquist E.A."/>
            <person name="Lipzen A."/>
            <person name="Lundell T."/>
            <person name="Morin E."/>
            <person name="Murat C."/>
            <person name="Sun H."/>
            <person name="Tunlid A."/>
            <person name="Henrissat B."/>
            <person name="Grigoriev I.V."/>
            <person name="Hibbett D.S."/>
            <person name="Martin F."/>
            <person name="Nordberg H.P."/>
            <person name="Cantor M.N."/>
            <person name="Hua S.X."/>
        </authorList>
    </citation>
    <scope>NUCLEOTIDE SEQUENCE [LARGE SCALE GENOMIC DNA]</scope>
    <source>
        <strain evidence="2 3">Ve08.2h10</strain>
    </source>
</reference>
<organism evidence="2 3">
    <name type="scientific">Paxillus rubicundulus Ve08.2h10</name>
    <dbReference type="NCBI Taxonomy" id="930991"/>
    <lineage>
        <taxon>Eukaryota</taxon>
        <taxon>Fungi</taxon>
        <taxon>Dikarya</taxon>
        <taxon>Basidiomycota</taxon>
        <taxon>Agaricomycotina</taxon>
        <taxon>Agaricomycetes</taxon>
        <taxon>Agaricomycetidae</taxon>
        <taxon>Boletales</taxon>
        <taxon>Paxilineae</taxon>
        <taxon>Paxillaceae</taxon>
        <taxon>Paxillus</taxon>
    </lineage>
</organism>
<sequence length="449" mass="50197">MCQLILSIQRCLGHVQNERIYISVLSREASLVVCAGSILVVHLPDYLPEHPGIFHSCIIAAPTRGHFLSSFLSPSASSFTMAGNPSRPHNNNQAGPGFRPPYRPSFISPPPSYAPPAQQSRGRFIENLRESPSNFQEEHPEPSFVDLPYGQPTYPNMAHPNNYEEPSFPGPAHQDFFGSENLPSGFPSGDPNQYGSRPQVSPTMTLNDVRRTSDESGTTLLDEGEHLFANNFGHKHGGGNDDKKYTLSSYKHPHDIPPPQTAYNAQSYSRPKHKRNASFADGPRRRHDDDFDEEAQAPVGWGGEDDFADAKICREPDYCETNDGEGRRNGILSNLMEFYGATPGANGLPYSRRQVSRTKGDRYPTGGPQPVGRNNSNVSKNSDDDSDILDPDDPRMTGVTKRCLDDYEDERLNALRQMDYRQRRKERQKIRIEFNVTFAADRSSPYPRG</sequence>
<feature type="region of interest" description="Disordered" evidence="1">
    <location>
        <begin position="232"/>
        <end position="303"/>
    </location>
</feature>
<dbReference type="STRING" id="930991.A0A0D0E6G8"/>
<evidence type="ECO:0000313" key="2">
    <source>
        <dbReference type="EMBL" id="KIL00592.1"/>
    </source>
</evidence>
<reference evidence="3" key="2">
    <citation type="submission" date="2015-01" db="EMBL/GenBank/DDBJ databases">
        <title>Evolutionary Origins and Diversification of the Mycorrhizal Mutualists.</title>
        <authorList>
            <consortium name="DOE Joint Genome Institute"/>
            <consortium name="Mycorrhizal Genomics Consortium"/>
            <person name="Kohler A."/>
            <person name="Kuo A."/>
            <person name="Nagy L.G."/>
            <person name="Floudas D."/>
            <person name="Copeland A."/>
            <person name="Barry K.W."/>
            <person name="Cichocki N."/>
            <person name="Veneault-Fourrey C."/>
            <person name="LaButti K."/>
            <person name="Lindquist E.A."/>
            <person name="Lipzen A."/>
            <person name="Lundell T."/>
            <person name="Morin E."/>
            <person name="Murat C."/>
            <person name="Riley R."/>
            <person name="Ohm R."/>
            <person name="Sun H."/>
            <person name="Tunlid A."/>
            <person name="Henrissat B."/>
            <person name="Grigoriev I.V."/>
            <person name="Hibbett D.S."/>
            <person name="Martin F."/>
        </authorList>
    </citation>
    <scope>NUCLEOTIDE SEQUENCE [LARGE SCALE GENOMIC DNA]</scope>
    <source>
        <strain evidence="3">Ve08.2h10</strain>
    </source>
</reference>
<dbReference type="HOGENOM" id="CLU_609877_0_0_1"/>